<evidence type="ECO:0000313" key="2">
    <source>
        <dbReference type="Proteomes" id="UP000235220"/>
    </source>
</evidence>
<organism evidence="2 3">
    <name type="scientific">Juglans regia</name>
    <name type="common">English walnut</name>
    <dbReference type="NCBI Taxonomy" id="51240"/>
    <lineage>
        <taxon>Eukaryota</taxon>
        <taxon>Viridiplantae</taxon>
        <taxon>Streptophyta</taxon>
        <taxon>Embryophyta</taxon>
        <taxon>Tracheophyta</taxon>
        <taxon>Spermatophyta</taxon>
        <taxon>Magnoliopsida</taxon>
        <taxon>eudicotyledons</taxon>
        <taxon>Gunneridae</taxon>
        <taxon>Pentapetalae</taxon>
        <taxon>rosids</taxon>
        <taxon>fabids</taxon>
        <taxon>Fagales</taxon>
        <taxon>Juglandaceae</taxon>
        <taxon>Juglans</taxon>
    </lineage>
</organism>
<evidence type="ECO:0000256" key="1">
    <source>
        <dbReference type="SAM" id="Phobius"/>
    </source>
</evidence>
<feature type="transmembrane region" description="Helical" evidence="1">
    <location>
        <begin position="53"/>
        <end position="72"/>
    </location>
</feature>
<dbReference type="Proteomes" id="UP000235220">
    <property type="component" value="Chromosome 4"/>
</dbReference>
<sequence length="255" mass="28754">MGSIAKTCLRSLLKVANSAMGIVGIMLILYSCWMIRVWQRDSSYVDYSSTCPWFMYTFLGIGVTMGVITCLGHIAADSAHGYCLSCYVVIISFLLLLETAMSADILLNSDWEKDLPEDPTGRFHDFEDFVKSNFGFCKWIGFMIILAQGNVMVQNYTTITNMQLRTHFYVPFKPACSKIFSLDLNAHVLHLQGFSILLAVALRTLGPSYYNYDSDGDYAPERLPLVNNKVQPPPYVKDLSDPRSAINYNTWNANK</sequence>
<keyword evidence="1" id="KW-1133">Transmembrane helix</keyword>
<dbReference type="GeneID" id="109011519"/>
<keyword evidence="2" id="KW-1185">Reference proteome</keyword>
<keyword evidence="1" id="KW-0812">Transmembrane</keyword>
<proteinExistence type="predicted"/>
<protein>
    <submittedName>
        <fullName evidence="3">Tetraspanin-19-like isoform X1</fullName>
    </submittedName>
</protein>
<keyword evidence="1" id="KW-0472">Membrane</keyword>
<feature type="transmembrane region" description="Helical" evidence="1">
    <location>
        <begin position="12"/>
        <end position="33"/>
    </location>
</feature>
<dbReference type="InParanoid" id="A0A6P9E9N7"/>
<dbReference type="RefSeq" id="XP_035544915.1">
    <property type="nucleotide sequence ID" value="XM_035689022.1"/>
</dbReference>
<reference evidence="3" key="1">
    <citation type="submission" date="2025-08" db="UniProtKB">
        <authorList>
            <consortium name="RefSeq"/>
        </authorList>
    </citation>
    <scope>IDENTIFICATION</scope>
    <source>
        <tissue evidence="3">Leaves</tissue>
    </source>
</reference>
<accession>A0A6P9E9N7</accession>
<gene>
    <name evidence="3" type="primary">LOC109011519</name>
</gene>
<dbReference type="OrthoDB" id="1712901at2759"/>
<evidence type="ECO:0000313" key="3">
    <source>
        <dbReference type="RefSeq" id="XP_035544915.1"/>
    </source>
</evidence>
<dbReference type="PROSITE" id="PS51257">
    <property type="entry name" value="PROKAR_LIPOPROTEIN"/>
    <property type="match status" value="1"/>
</dbReference>
<dbReference type="AlphaFoldDB" id="A0A6P9E9N7"/>
<feature type="transmembrane region" description="Helical" evidence="1">
    <location>
        <begin position="79"/>
        <end position="97"/>
    </location>
</feature>
<name>A0A6P9E9N7_JUGRE</name>